<evidence type="ECO:0000256" key="2">
    <source>
        <dbReference type="ARBA" id="ARBA00022603"/>
    </source>
</evidence>
<evidence type="ECO:0000256" key="1">
    <source>
        <dbReference type="ARBA" id="ARBA00011925"/>
    </source>
</evidence>
<dbReference type="InterPro" id="IPR055135">
    <property type="entry name" value="PRMT_dom"/>
</dbReference>
<dbReference type="AlphaFoldDB" id="A0AAD7U893"/>
<organism evidence="8 9">
    <name type="scientific">Chrysophaeum taylorii</name>
    <dbReference type="NCBI Taxonomy" id="2483200"/>
    <lineage>
        <taxon>Eukaryota</taxon>
        <taxon>Sar</taxon>
        <taxon>Stramenopiles</taxon>
        <taxon>Ochrophyta</taxon>
        <taxon>Pelagophyceae</taxon>
        <taxon>Pelagomonadales</taxon>
        <taxon>Pelagomonadaceae</taxon>
        <taxon>Chrysophaeum</taxon>
    </lineage>
</organism>
<dbReference type="EC" id="2.1.1.319" evidence="1"/>
<accession>A0AAD7U893</accession>
<evidence type="ECO:0000259" key="7">
    <source>
        <dbReference type="Pfam" id="PF22528"/>
    </source>
</evidence>
<keyword evidence="4 6" id="KW-0949">S-adenosyl-L-methionine</keyword>
<dbReference type="GO" id="GO:0042054">
    <property type="term" value="F:histone methyltransferase activity"/>
    <property type="evidence" value="ECO:0007669"/>
    <property type="project" value="TreeGrafter"/>
</dbReference>
<dbReference type="GO" id="GO:0005634">
    <property type="term" value="C:nucleus"/>
    <property type="evidence" value="ECO:0007669"/>
    <property type="project" value="TreeGrafter"/>
</dbReference>
<dbReference type="Pfam" id="PF06325">
    <property type="entry name" value="PrmA"/>
    <property type="match status" value="1"/>
</dbReference>
<evidence type="ECO:0000256" key="4">
    <source>
        <dbReference type="ARBA" id="ARBA00022691"/>
    </source>
</evidence>
<keyword evidence="9" id="KW-1185">Reference proteome</keyword>
<dbReference type="Pfam" id="PF22528">
    <property type="entry name" value="PRMT_C"/>
    <property type="match status" value="1"/>
</dbReference>
<evidence type="ECO:0000256" key="3">
    <source>
        <dbReference type="ARBA" id="ARBA00022679"/>
    </source>
</evidence>
<name>A0AAD7U893_9STRA</name>
<keyword evidence="3 6" id="KW-0808">Transferase</keyword>
<dbReference type="PANTHER" id="PTHR11006">
    <property type="entry name" value="PROTEIN ARGININE N-METHYLTRANSFERASE"/>
    <property type="match status" value="1"/>
</dbReference>
<proteinExistence type="predicted"/>
<evidence type="ECO:0000256" key="6">
    <source>
        <dbReference type="PROSITE-ProRule" id="PRU01015"/>
    </source>
</evidence>
<feature type="domain" description="Protein arginine N-methyltransferase" evidence="7">
    <location>
        <begin position="182"/>
        <end position="366"/>
    </location>
</feature>
<dbReference type="Proteomes" id="UP001230188">
    <property type="component" value="Unassembled WGS sequence"/>
</dbReference>
<dbReference type="PROSITE" id="PS51678">
    <property type="entry name" value="SAM_MT_PRMT"/>
    <property type="match status" value="1"/>
</dbReference>
<evidence type="ECO:0000313" key="8">
    <source>
        <dbReference type="EMBL" id="KAJ8598943.1"/>
    </source>
</evidence>
<dbReference type="EMBL" id="JAQMWT010000614">
    <property type="protein sequence ID" value="KAJ8598943.1"/>
    <property type="molecule type" value="Genomic_DNA"/>
</dbReference>
<evidence type="ECO:0000313" key="9">
    <source>
        <dbReference type="Proteomes" id="UP001230188"/>
    </source>
</evidence>
<keyword evidence="2 6" id="KW-0489">Methyltransferase</keyword>
<dbReference type="InterPro" id="IPR025799">
    <property type="entry name" value="Arg_MeTrfase"/>
</dbReference>
<evidence type="ECO:0000256" key="5">
    <source>
        <dbReference type="ARBA" id="ARBA00049303"/>
    </source>
</evidence>
<dbReference type="GO" id="GO:0035242">
    <property type="term" value="F:protein-arginine omega-N asymmetric methyltransferase activity"/>
    <property type="evidence" value="ECO:0007669"/>
    <property type="project" value="UniProtKB-EC"/>
</dbReference>
<comment type="catalytic activity">
    <reaction evidence="5">
        <text>L-arginyl-[protein] + S-adenosyl-L-methionine = N(omega)-methyl-L-arginyl-[protein] + S-adenosyl-L-homocysteine + H(+)</text>
        <dbReference type="Rhea" id="RHEA:48100"/>
        <dbReference type="Rhea" id="RHEA-COMP:10532"/>
        <dbReference type="Rhea" id="RHEA-COMP:11990"/>
        <dbReference type="ChEBI" id="CHEBI:15378"/>
        <dbReference type="ChEBI" id="CHEBI:29965"/>
        <dbReference type="ChEBI" id="CHEBI:57856"/>
        <dbReference type="ChEBI" id="CHEBI:59789"/>
        <dbReference type="ChEBI" id="CHEBI:65280"/>
    </reaction>
    <physiologicalReaction direction="left-to-right" evidence="5">
        <dbReference type="Rhea" id="RHEA:48101"/>
    </physiologicalReaction>
</comment>
<dbReference type="SUPFAM" id="SSF53335">
    <property type="entry name" value="S-adenosyl-L-methionine-dependent methyltransferases"/>
    <property type="match status" value="1"/>
</dbReference>
<comment type="caution">
    <text evidence="8">The sequence shown here is derived from an EMBL/GenBank/DDBJ whole genome shotgun (WGS) entry which is preliminary data.</text>
</comment>
<dbReference type="FunFam" id="3.40.50.150:FF:000003">
    <property type="entry name" value="Blast:Protein arginine N-methyltransferase 1"/>
    <property type="match status" value="1"/>
</dbReference>
<dbReference type="PANTHER" id="PTHR11006:SF68">
    <property type="entry name" value="PROTEIN ARGININE N-METHYLTRANSFERASE PRMT10"/>
    <property type="match status" value="1"/>
</dbReference>
<dbReference type="Gene3D" id="3.40.50.150">
    <property type="entry name" value="Vaccinia Virus protein VP39"/>
    <property type="match status" value="1"/>
</dbReference>
<gene>
    <name evidence="8" type="ORF">CTAYLR_009650</name>
</gene>
<reference evidence="8" key="1">
    <citation type="submission" date="2023-01" db="EMBL/GenBank/DDBJ databases">
        <title>Metagenome sequencing of chrysophaentin producing Chrysophaeum taylorii.</title>
        <authorList>
            <person name="Davison J."/>
            <person name="Bewley C."/>
        </authorList>
    </citation>
    <scope>NUCLEOTIDE SEQUENCE</scope>
    <source>
        <strain evidence="8">NIES-1699</strain>
    </source>
</reference>
<protein>
    <recommendedName>
        <fullName evidence="1">type I protein arginine methyltransferase</fullName>
        <ecNumber evidence="1">2.1.1.319</ecNumber>
    </recommendedName>
</protein>
<sequence>MMTTGLEAAAAACSSKVKEEKNEVAALMLGSEGAKAADYANYFSSYAYLYHQKQMLSDGARMRAYRDAVLKNREVFENRVVLDVGAGSGILSIWAARAGARKVYAVEFTSMAEHARELVEANGFGHIVEVKHCAVEELDDISVDVIISEWMGYFLLRESMLDSVIYARDRFLRRGGAIFPNRATLYWAPVASEDRDARLQDKVDAMADFEAFLGEMKEEHGVDVSALEVAYEAEQTHYYLKQAQWAELRDDQVLAEAAVLATFDLYVVTLTESRAIVDAPFDFPTVPLETVDAFAGWFDVDFDFDGRRPLKNPQKLSTAPDQGYTHWGQQLFLLVPPSPPLPSSTAGTLSMTRQRDAVRLYNIDIRLRDVHTVDEPHTLRWELS</sequence>
<dbReference type="CDD" id="cd02440">
    <property type="entry name" value="AdoMet_MTases"/>
    <property type="match status" value="1"/>
</dbReference>
<dbReference type="InterPro" id="IPR029063">
    <property type="entry name" value="SAM-dependent_MTases_sf"/>
</dbReference>
<dbReference type="GO" id="GO:0032259">
    <property type="term" value="P:methylation"/>
    <property type="evidence" value="ECO:0007669"/>
    <property type="project" value="UniProtKB-KW"/>
</dbReference>
<dbReference type="Gene3D" id="2.70.160.11">
    <property type="entry name" value="Hnrnp arginine n-methyltransferase1"/>
    <property type="match status" value="1"/>
</dbReference>